<keyword evidence="2" id="KW-1185">Reference proteome</keyword>
<organism evidence="1 2">
    <name type="scientific">Dothistroma septosporum (strain NZE10 / CBS 128990)</name>
    <name type="common">Red band needle blight fungus</name>
    <name type="synonym">Mycosphaerella pini</name>
    <dbReference type="NCBI Taxonomy" id="675120"/>
    <lineage>
        <taxon>Eukaryota</taxon>
        <taxon>Fungi</taxon>
        <taxon>Dikarya</taxon>
        <taxon>Ascomycota</taxon>
        <taxon>Pezizomycotina</taxon>
        <taxon>Dothideomycetes</taxon>
        <taxon>Dothideomycetidae</taxon>
        <taxon>Mycosphaerellales</taxon>
        <taxon>Mycosphaerellaceae</taxon>
        <taxon>Dothistroma</taxon>
    </lineage>
</organism>
<name>N1PTJ9_DOTSN</name>
<accession>N1PTJ9</accession>
<sequence>MSKKDGTWTSAGWRTKMQIDTLRSILQHIREGRDRLYAGLCDRIKKGDAVAEQTYRGLLAKPLLGDQEHAHLRGAYTQACSPGNLPYGALAKDEQDNVKVMQFQHGLDGSFEPV</sequence>
<evidence type="ECO:0000313" key="2">
    <source>
        <dbReference type="Proteomes" id="UP000016933"/>
    </source>
</evidence>
<evidence type="ECO:0000313" key="1">
    <source>
        <dbReference type="EMBL" id="EME46776.1"/>
    </source>
</evidence>
<gene>
    <name evidence="1" type="ORF">DOTSEDRAFT_22811</name>
</gene>
<dbReference type="HOGENOM" id="CLU_2121014_0_0_1"/>
<proteinExistence type="predicted"/>
<dbReference type="Proteomes" id="UP000016933">
    <property type="component" value="Unassembled WGS sequence"/>
</dbReference>
<reference evidence="1 2" key="2">
    <citation type="journal article" date="2012" name="PLoS Pathog.">
        <title>Diverse lifestyles and strategies of plant pathogenesis encoded in the genomes of eighteen Dothideomycetes fungi.</title>
        <authorList>
            <person name="Ohm R.A."/>
            <person name="Feau N."/>
            <person name="Henrissat B."/>
            <person name="Schoch C.L."/>
            <person name="Horwitz B.A."/>
            <person name="Barry K.W."/>
            <person name="Condon B.J."/>
            <person name="Copeland A.C."/>
            <person name="Dhillon B."/>
            <person name="Glaser F."/>
            <person name="Hesse C.N."/>
            <person name="Kosti I."/>
            <person name="LaButti K."/>
            <person name="Lindquist E.A."/>
            <person name="Lucas S."/>
            <person name="Salamov A.A."/>
            <person name="Bradshaw R.E."/>
            <person name="Ciuffetti L."/>
            <person name="Hamelin R.C."/>
            <person name="Kema G.H.J."/>
            <person name="Lawrence C."/>
            <person name="Scott J.A."/>
            <person name="Spatafora J.W."/>
            <person name="Turgeon B.G."/>
            <person name="de Wit P.J.G.M."/>
            <person name="Zhong S."/>
            <person name="Goodwin S.B."/>
            <person name="Grigoriev I.V."/>
        </authorList>
    </citation>
    <scope>NUCLEOTIDE SEQUENCE [LARGE SCALE GENOMIC DNA]</scope>
    <source>
        <strain evidence="2">NZE10 / CBS 128990</strain>
    </source>
</reference>
<protein>
    <submittedName>
        <fullName evidence="1">Uncharacterized protein</fullName>
    </submittedName>
</protein>
<dbReference type="AlphaFoldDB" id="N1PTJ9"/>
<reference evidence="2" key="1">
    <citation type="journal article" date="2012" name="PLoS Genet.">
        <title>The genomes of the fungal plant pathogens Cladosporium fulvum and Dothistroma septosporum reveal adaptation to different hosts and lifestyles but also signatures of common ancestry.</title>
        <authorList>
            <person name="de Wit P.J.G.M."/>
            <person name="van der Burgt A."/>
            <person name="Oekmen B."/>
            <person name="Stergiopoulos I."/>
            <person name="Abd-Elsalam K.A."/>
            <person name="Aerts A.L."/>
            <person name="Bahkali A.H."/>
            <person name="Beenen H.G."/>
            <person name="Chettri P."/>
            <person name="Cox M.P."/>
            <person name="Datema E."/>
            <person name="de Vries R.P."/>
            <person name="Dhillon B."/>
            <person name="Ganley A.R."/>
            <person name="Griffiths S.A."/>
            <person name="Guo Y."/>
            <person name="Hamelin R.C."/>
            <person name="Henrissat B."/>
            <person name="Kabir M.S."/>
            <person name="Jashni M.K."/>
            <person name="Kema G."/>
            <person name="Klaubauf S."/>
            <person name="Lapidus A."/>
            <person name="Levasseur A."/>
            <person name="Lindquist E."/>
            <person name="Mehrabi R."/>
            <person name="Ohm R.A."/>
            <person name="Owen T.J."/>
            <person name="Salamov A."/>
            <person name="Schwelm A."/>
            <person name="Schijlen E."/>
            <person name="Sun H."/>
            <person name="van den Burg H.A."/>
            <person name="van Ham R.C.H.J."/>
            <person name="Zhang S."/>
            <person name="Goodwin S.B."/>
            <person name="Grigoriev I.V."/>
            <person name="Collemare J."/>
            <person name="Bradshaw R.E."/>
        </authorList>
    </citation>
    <scope>NUCLEOTIDE SEQUENCE [LARGE SCALE GENOMIC DNA]</scope>
    <source>
        <strain evidence="2">NZE10 / CBS 128990</strain>
    </source>
</reference>
<dbReference type="EMBL" id="KB446537">
    <property type="protein sequence ID" value="EME46776.1"/>
    <property type="molecule type" value="Genomic_DNA"/>
</dbReference>